<evidence type="ECO:0000256" key="1">
    <source>
        <dbReference type="ARBA" id="ARBA00004442"/>
    </source>
</evidence>
<comment type="similarity">
    <text evidence="2">Belongs to the SusD family.</text>
</comment>
<dbReference type="InterPro" id="IPR012944">
    <property type="entry name" value="SusD_RagB_dom"/>
</dbReference>
<keyword evidence="5" id="KW-0998">Cell outer membrane</keyword>
<evidence type="ECO:0008006" key="11">
    <source>
        <dbReference type="Google" id="ProtNLM"/>
    </source>
</evidence>
<dbReference type="PROSITE" id="PS51257">
    <property type="entry name" value="PROKAR_LIPOPROTEIN"/>
    <property type="match status" value="1"/>
</dbReference>
<evidence type="ECO:0000313" key="10">
    <source>
        <dbReference type="Proteomes" id="UP000070513"/>
    </source>
</evidence>
<accession>A0A135WIZ8</accession>
<dbReference type="SUPFAM" id="SSF48452">
    <property type="entry name" value="TPR-like"/>
    <property type="match status" value="1"/>
</dbReference>
<dbReference type="Gene3D" id="1.25.40.390">
    <property type="match status" value="1"/>
</dbReference>
<evidence type="ECO:0000256" key="6">
    <source>
        <dbReference type="SAM" id="SignalP"/>
    </source>
</evidence>
<protein>
    <recommendedName>
        <fullName evidence="11">Glycan metabolism protein RagB</fullName>
    </recommendedName>
</protein>
<dbReference type="Pfam" id="PF14322">
    <property type="entry name" value="SusD-like_3"/>
    <property type="match status" value="1"/>
</dbReference>
<organism evidence="9 10">
    <name type="scientific">Chryseobacterium kwangjuense</name>
    <dbReference type="NCBI Taxonomy" id="267125"/>
    <lineage>
        <taxon>Bacteria</taxon>
        <taxon>Pseudomonadati</taxon>
        <taxon>Bacteroidota</taxon>
        <taxon>Flavobacteriia</taxon>
        <taxon>Flavobacteriales</taxon>
        <taxon>Weeksellaceae</taxon>
        <taxon>Chryseobacterium group</taxon>
        <taxon>Chryseobacterium</taxon>
    </lineage>
</organism>
<proteinExistence type="inferred from homology"/>
<dbReference type="RefSeq" id="WP_062648160.1">
    <property type="nucleotide sequence ID" value="NZ_LPUR01000001.1"/>
</dbReference>
<keyword evidence="3 6" id="KW-0732">Signal</keyword>
<feature type="signal peptide" evidence="6">
    <location>
        <begin position="1"/>
        <end position="19"/>
    </location>
</feature>
<evidence type="ECO:0000256" key="4">
    <source>
        <dbReference type="ARBA" id="ARBA00023136"/>
    </source>
</evidence>
<dbReference type="GO" id="GO:0009279">
    <property type="term" value="C:cell outer membrane"/>
    <property type="evidence" value="ECO:0007669"/>
    <property type="project" value="UniProtKB-SubCell"/>
</dbReference>
<feature type="domain" description="RagB/SusD" evidence="7">
    <location>
        <begin position="336"/>
        <end position="446"/>
    </location>
</feature>
<reference evidence="10" key="1">
    <citation type="submission" date="2015-12" db="EMBL/GenBank/DDBJ databases">
        <title>Genome sequence of a biocontrol rhizobacterium Chryseobacterium kwangjuense strain KJ1R5 isolated from pepper (Capsicum annuum L.).</title>
        <authorList>
            <person name="Jeong J.-J."/>
            <person name="Park H."/>
            <person name="Mannaa M."/>
            <person name="Sang M.K."/>
            <person name="Choi I.-G."/>
            <person name="Kim K.D."/>
        </authorList>
    </citation>
    <scope>NUCLEOTIDE SEQUENCE [LARGE SCALE GENOMIC DNA]</scope>
    <source>
        <strain evidence="10">KJ1R5</strain>
    </source>
</reference>
<comment type="caution">
    <text evidence="9">The sequence shown here is derived from an EMBL/GenBank/DDBJ whole genome shotgun (WGS) entry which is preliminary data.</text>
</comment>
<dbReference type="AlphaFoldDB" id="A0A135WIZ8"/>
<dbReference type="InterPro" id="IPR033985">
    <property type="entry name" value="SusD-like_N"/>
</dbReference>
<dbReference type="EMBL" id="LPUR01000001">
    <property type="protein sequence ID" value="KXH84886.1"/>
    <property type="molecule type" value="Genomic_DNA"/>
</dbReference>
<evidence type="ECO:0000259" key="8">
    <source>
        <dbReference type="Pfam" id="PF14322"/>
    </source>
</evidence>
<gene>
    <name evidence="9" type="ORF">AU378_03785</name>
</gene>
<evidence type="ECO:0000256" key="3">
    <source>
        <dbReference type="ARBA" id="ARBA00022729"/>
    </source>
</evidence>
<sequence>MKKIIFISLNALLFFFSSACSDKWLEEKQDIKLIVPTTLNDLDLLLNADVFQYDGRGSVETSSDDYEFSQEQFNQLFFGFDRDLIIWKNGVDMENLLPMQMNEWKCAYHQIQICNVVLKRLATIEKNVNNSADHNRIYGIALYHRSKQFLNLVMTFSKYYDKSTASEDLGIPLKLDDDIEEPIKRSSVEDTYRQIVSDLKESAKLLPANQIDYTRISKAGAFALLARTQLFMDDYEGARNSADSTLKYNSFIEDFNKITNTSTSRPLNIQSKEIHVRAAMVKVSNNPTSGRISASLYNQYDNNDLRKLLFFKTELDNNVTFKGHLLNALYTGTTTGEVLLILAESEARLGNKQRAIESLNKLAVNRYKKDKFIKFTATTTSDVLDLILSERRKELLTRGLRWQDLKRLNRDSKYQITLRRAIGSIIYELPANDPRYILPIPSFVINFNHIEQNKY</sequence>
<name>A0A135WIZ8_9FLAO</name>
<feature type="chain" id="PRO_5007467987" description="Glycan metabolism protein RagB" evidence="6">
    <location>
        <begin position="20"/>
        <end position="455"/>
    </location>
</feature>
<comment type="subcellular location">
    <subcellularLocation>
        <location evidence="1">Cell outer membrane</location>
    </subcellularLocation>
</comment>
<evidence type="ECO:0000256" key="5">
    <source>
        <dbReference type="ARBA" id="ARBA00023237"/>
    </source>
</evidence>
<evidence type="ECO:0000313" key="9">
    <source>
        <dbReference type="EMBL" id="KXH84886.1"/>
    </source>
</evidence>
<evidence type="ECO:0000256" key="2">
    <source>
        <dbReference type="ARBA" id="ARBA00006275"/>
    </source>
</evidence>
<feature type="domain" description="SusD-like N-terminal" evidence="8">
    <location>
        <begin position="23"/>
        <end position="229"/>
    </location>
</feature>
<dbReference type="Pfam" id="PF07980">
    <property type="entry name" value="SusD_RagB"/>
    <property type="match status" value="1"/>
</dbReference>
<dbReference type="InterPro" id="IPR011990">
    <property type="entry name" value="TPR-like_helical_dom_sf"/>
</dbReference>
<dbReference type="Proteomes" id="UP000070513">
    <property type="component" value="Unassembled WGS sequence"/>
</dbReference>
<keyword evidence="4" id="KW-0472">Membrane</keyword>
<reference evidence="9 10" key="2">
    <citation type="journal article" date="2016" name="Genome Announc.">
        <title>Draft Genome Sequence of a Biocontrol Rhizobacterium, Chryseobacterium kwangjuense Strain KJ1R5, Isolated from Pepper (Capsicum annuum).</title>
        <authorList>
            <person name="Jeong J.J."/>
            <person name="Park H."/>
            <person name="Park B.H."/>
            <person name="Mannaa M."/>
            <person name="Sang M.K."/>
            <person name="Choi I.G."/>
            <person name="Kim K.D."/>
        </authorList>
    </citation>
    <scope>NUCLEOTIDE SEQUENCE [LARGE SCALE GENOMIC DNA]</scope>
    <source>
        <strain evidence="9 10">KJ1R5</strain>
    </source>
</reference>
<dbReference type="OrthoDB" id="653598at2"/>
<evidence type="ECO:0000259" key="7">
    <source>
        <dbReference type="Pfam" id="PF07980"/>
    </source>
</evidence>